<sequence length="215" mass="22287">MMKRSLITTALAAATVLGSVVMVQAQSQDGAPQPPRGPQGAADLGGPRHDPSFPFPGGPRAGKMHEVAVFDLAGKLAAAEIYIGVKPDQLAVWRTYTEALLDLVSTDAAPPPPPAGEPSAPPPPPAGEDAKKPEAKAQLPGEALASLILEKSEKAKHLQDALTSLKTSLSPAQLDKLVELDRNLVRRPPPPPHGPNFGPGPSDDDFQPGDNGPKG</sequence>
<name>A0AAF0HC22_9HYPH</name>
<gene>
    <name evidence="3" type="ORF">CFBP5477_021145</name>
</gene>
<dbReference type="AlphaFoldDB" id="A0AAF0HC22"/>
<evidence type="ECO:0000313" key="3">
    <source>
        <dbReference type="EMBL" id="WHA43726.1"/>
    </source>
</evidence>
<feature type="region of interest" description="Disordered" evidence="1">
    <location>
        <begin position="26"/>
        <end position="60"/>
    </location>
</feature>
<dbReference type="EMBL" id="CP124734">
    <property type="protein sequence ID" value="WHA43726.1"/>
    <property type="molecule type" value="Genomic_DNA"/>
</dbReference>
<feature type="region of interest" description="Disordered" evidence="1">
    <location>
        <begin position="105"/>
        <end position="143"/>
    </location>
</feature>
<dbReference type="RefSeq" id="WP_137395494.1">
    <property type="nucleotide sequence ID" value="NZ_CP124734.1"/>
</dbReference>
<evidence type="ECO:0000256" key="1">
    <source>
        <dbReference type="SAM" id="MobiDB-lite"/>
    </source>
</evidence>
<evidence type="ECO:0000313" key="4">
    <source>
        <dbReference type="Proteomes" id="UP000298664"/>
    </source>
</evidence>
<evidence type="ECO:0000256" key="2">
    <source>
        <dbReference type="SAM" id="SignalP"/>
    </source>
</evidence>
<feature type="chain" id="PRO_5042284469" description="Periplasmic heavy metal sensor" evidence="2">
    <location>
        <begin position="26"/>
        <end position="215"/>
    </location>
</feature>
<dbReference type="Proteomes" id="UP000298664">
    <property type="component" value="Chromosome Linear"/>
</dbReference>
<evidence type="ECO:0008006" key="5">
    <source>
        <dbReference type="Google" id="ProtNLM"/>
    </source>
</evidence>
<feature type="signal peptide" evidence="2">
    <location>
        <begin position="1"/>
        <end position="25"/>
    </location>
</feature>
<keyword evidence="2" id="KW-0732">Signal</keyword>
<accession>A0AAF0HC22</accession>
<organism evidence="3 4">
    <name type="scientific">Agrobacterium larrymoorei</name>
    <dbReference type="NCBI Taxonomy" id="160699"/>
    <lineage>
        <taxon>Bacteria</taxon>
        <taxon>Pseudomonadati</taxon>
        <taxon>Pseudomonadota</taxon>
        <taxon>Alphaproteobacteria</taxon>
        <taxon>Hyphomicrobiales</taxon>
        <taxon>Rhizobiaceae</taxon>
        <taxon>Rhizobium/Agrobacterium group</taxon>
        <taxon>Agrobacterium</taxon>
    </lineage>
</organism>
<feature type="compositionally biased region" description="Pro residues" evidence="1">
    <location>
        <begin position="109"/>
        <end position="126"/>
    </location>
</feature>
<proteinExistence type="predicted"/>
<feature type="region of interest" description="Disordered" evidence="1">
    <location>
        <begin position="180"/>
        <end position="215"/>
    </location>
</feature>
<protein>
    <recommendedName>
        <fullName evidence="5">Periplasmic heavy metal sensor</fullName>
    </recommendedName>
</protein>
<reference evidence="3" key="1">
    <citation type="submission" date="2023-05" db="EMBL/GenBank/DDBJ databases">
        <title>Complete genome sequence of Agrobacterium larrymoorei CFBP5477.</title>
        <authorList>
            <person name="Yen H.-C."/>
            <person name="Chou L."/>
            <person name="Lin Y.-C."/>
            <person name="Lai E.-M."/>
            <person name="Kuo C.-H."/>
        </authorList>
    </citation>
    <scope>NUCLEOTIDE SEQUENCE</scope>
    <source>
        <strain evidence="3">CFBP5477</strain>
    </source>
</reference>